<organism evidence="2 3">
    <name type="scientific">Candidatus Dojkabacteria bacterium</name>
    <dbReference type="NCBI Taxonomy" id="2099670"/>
    <lineage>
        <taxon>Bacteria</taxon>
        <taxon>Candidatus Dojkabacteria</taxon>
    </lineage>
</organism>
<dbReference type="Proteomes" id="UP000714915">
    <property type="component" value="Unassembled WGS sequence"/>
</dbReference>
<dbReference type="Gene3D" id="3.40.1440.10">
    <property type="entry name" value="GIY-YIG endonuclease"/>
    <property type="match status" value="1"/>
</dbReference>
<proteinExistence type="predicted"/>
<dbReference type="Pfam" id="PF01541">
    <property type="entry name" value="GIY-YIG"/>
    <property type="match status" value="1"/>
</dbReference>
<evidence type="ECO:0000313" key="2">
    <source>
        <dbReference type="EMBL" id="MCA9386909.1"/>
    </source>
</evidence>
<evidence type="ECO:0000259" key="1">
    <source>
        <dbReference type="PROSITE" id="PS50164"/>
    </source>
</evidence>
<reference evidence="2" key="2">
    <citation type="journal article" date="2021" name="Microbiome">
        <title>Successional dynamics and alternative stable states in a saline activated sludge microbial community over 9 years.</title>
        <authorList>
            <person name="Wang Y."/>
            <person name="Ye J."/>
            <person name="Ju F."/>
            <person name="Liu L."/>
            <person name="Boyd J.A."/>
            <person name="Deng Y."/>
            <person name="Parks D.H."/>
            <person name="Jiang X."/>
            <person name="Yin X."/>
            <person name="Woodcroft B.J."/>
            <person name="Tyson G.W."/>
            <person name="Hugenholtz P."/>
            <person name="Polz M.F."/>
            <person name="Zhang T."/>
        </authorList>
    </citation>
    <scope>NUCLEOTIDE SEQUENCE</scope>
    <source>
        <strain evidence="2">HKST-UBA09</strain>
    </source>
</reference>
<reference evidence="2" key="1">
    <citation type="submission" date="2020-04" db="EMBL/GenBank/DDBJ databases">
        <authorList>
            <person name="Zhang T."/>
        </authorList>
    </citation>
    <scope>NUCLEOTIDE SEQUENCE</scope>
    <source>
        <strain evidence="2">HKST-UBA09</strain>
    </source>
</reference>
<name>A0A955LB53_9BACT</name>
<feature type="domain" description="GIY-YIG" evidence="1">
    <location>
        <begin position="1"/>
        <end position="79"/>
    </location>
</feature>
<accession>A0A955LB53</accession>
<evidence type="ECO:0000313" key="3">
    <source>
        <dbReference type="Proteomes" id="UP000714915"/>
    </source>
</evidence>
<comment type="caution">
    <text evidence="2">The sequence shown here is derived from an EMBL/GenBank/DDBJ whole genome shotgun (WGS) entry which is preliminary data.</text>
</comment>
<dbReference type="PROSITE" id="PS50164">
    <property type="entry name" value="GIY_YIG"/>
    <property type="match status" value="1"/>
</dbReference>
<protein>
    <submittedName>
        <fullName evidence="2">GIY-YIG nuclease family protein</fullName>
    </submittedName>
</protein>
<dbReference type="InterPro" id="IPR035901">
    <property type="entry name" value="GIY-YIG_endonuc_sf"/>
</dbReference>
<gene>
    <name evidence="2" type="ORF">KC669_02635</name>
</gene>
<dbReference type="SUPFAM" id="SSF82771">
    <property type="entry name" value="GIY-YIG endonuclease"/>
    <property type="match status" value="1"/>
</dbReference>
<dbReference type="AlphaFoldDB" id="A0A955LB53"/>
<dbReference type="InterPro" id="IPR000305">
    <property type="entry name" value="GIY-YIG_endonuc"/>
</dbReference>
<dbReference type="EMBL" id="JAGQLF010000025">
    <property type="protein sequence ID" value="MCA9386909.1"/>
    <property type="molecule type" value="Genomic_DNA"/>
</dbReference>
<sequence length="82" mass="9895">MVCVYCLASKKNPKFHYYGYTSDINARLKRHQRGAVKTTRRFLPVYLLGYKEFDNIAEDKTFERLIKKNFQVRNQFLNELKK</sequence>